<dbReference type="PANTHER" id="PTHR40761:SF1">
    <property type="entry name" value="CONSERVED INTEGRAL MEMBRANE ALANINE VALINE AND LEUCINE RICH PROTEIN-RELATED"/>
    <property type="match status" value="1"/>
</dbReference>
<dbReference type="Proteomes" id="UP000660265">
    <property type="component" value="Unassembled WGS sequence"/>
</dbReference>
<feature type="transmembrane region" description="Helical" evidence="1">
    <location>
        <begin position="155"/>
        <end position="174"/>
    </location>
</feature>
<dbReference type="InterPro" id="IPR037185">
    <property type="entry name" value="EmrE-like"/>
</dbReference>
<gene>
    <name evidence="2" type="ORF">GCM10011583_61490</name>
</gene>
<comment type="caution">
    <text evidence="2">The sequence shown here is derived from an EMBL/GenBank/DDBJ whole genome shotgun (WGS) entry which is preliminary data.</text>
</comment>
<evidence type="ECO:0000313" key="3">
    <source>
        <dbReference type="Proteomes" id="UP000660265"/>
    </source>
</evidence>
<feature type="transmembrane region" description="Helical" evidence="1">
    <location>
        <begin position="215"/>
        <end position="238"/>
    </location>
</feature>
<dbReference type="SUPFAM" id="SSF103481">
    <property type="entry name" value="Multidrug resistance efflux transporter EmrE"/>
    <property type="match status" value="1"/>
</dbReference>
<evidence type="ECO:0000256" key="1">
    <source>
        <dbReference type="SAM" id="Phobius"/>
    </source>
</evidence>
<reference evidence="3" key="1">
    <citation type="journal article" date="2019" name="Int. J. Syst. Evol. Microbiol.">
        <title>The Global Catalogue of Microorganisms (GCM) 10K type strain sequencing project: providing services to taxonomists for standard genome sequencing and annotation.</title>
        <authorList>
            <consortium name="The Broad Institute Genomics Platform"/>
            <consortium name="The Broad Institute Genome Sequencing Center for Infectious Disease"/>
            <person name="Wu L."/>
            <person name="Ma J."/>
        </authorList>
    </citation>
    <scope>NUCLEOTIDE SEQUENCE [LARGE SCALE GENOMIC DNA]</scope>
    <source>
        <strain evidence="3">CGMCC 4.7275</strain>
    </source>
</reference>
<dbReference type="PANTHER" id="PTHR40761">
    <property type="entry name" value="CONSERVED INTEGRAL MEMBRANE ALANINE VALINE AND LEUCINE RICH PROTEIN-RELATED"/>
    <property type="match status" value="1"/>
</dbReference>
<keyword evidence="1" id="KW-0472">Membrane</keyword>
<accession>A0ABQ2EUC1</accession>
<feature type="transmembrane region" description="Helical" evidence="1">
    <location>
        <begin position="71"/>
        <end position="91"/>
    </location>
</feature>
<proteinExistence type="predicted"/>
<feature type="transmembrane region" description="Helical" evidence="1">
    <location>
        <begin position="277"/>
        <end position="297"/>
    </location>
</feature>
<evidence type="ECO:0000313" key="2">
    <source>
        <dbReference type="EMBL" id="GGK21238.1"/>
    </source>
</evidence>
<dbReference type="Gene3D" id="1.10.3730.20">
    <property type="match status" value="1"/>
</dbReference>
<sequence>MLRATRRAAVLEDRPPYSGSPDLTILCILFALLGAASNATGTVLQRKAALVVPRGDAFRLRLLLDMVRQPVWLLGICAVACAALFQALALIEGPLSLAQPVFILELPFALLIALPVLHRSLPATGWYAIACLVGGLALAVAAADPSPGTTHAPMASWIIAIVLCLGAMGLAALLATRLPSGARRAALLGAAAAIGNALTAALIKSAANTLSEDGFVAFLTTWQTYGFAACGIAAVFLLENALQAGPIAASQPALTIGDATVSLVLGVALFSEHIRTGWWFLPQLAGVAVIVISTFYLSRAIPLTREVSG</sequence>
<organism evidence="2 3">
    <name type="scientific">Streptomyces camponoticapitis</name>
    <dbReference type="NCBI Taxonomy" id="1616125"/>
    <lineage>
        <taxon>Bacteria</taxon>
        <taxon>Bacillati</taxon>
        <taxon>Actinomycetota</taxon>
        <taxon>Actinomycetes</taxon>
        <taxon>Kitasatosporales</taxon>
        <taxon>Streptomycetaceae</taxon>
        <taxon>Streptomyces</taxon>
    </lineage>
</organism>
<protein>
    <recommendedName>
        <fullName evidence="4">Integral membrane protein</fullName>
    </recommendedName>
</protein>
<keyword evidence="1" id="KW-0812">Transmembrane</keyword>
<evidence type="ECO:0008006" key="4">
    <source>
        <dbReference type="Google" id="ProtNLM"/>
    </source>
</evidence>
<feature type="transmembrane region" description="Helical" evidence="1">
    <location>
        <begin position="124"/>
        <end position="143"/>
    </location>
</feature>
<dbReference type="NCBIfam" id="NF038012">
    <property type="entry name" value="DMT_1"/>
    <property type="match status" value="1"/>
</dbReference>
<keyword evidence="1" id="KW-1133">Transmembrane helix</keyword>
<feature type="transmembrane region" description="Helical" evidence="1">
    <location>
        <begin position="97"/>
        <end position="117"/>
    </location>
</feature>
<keyword evidence="3" id="KW-1185">Reference proteome</keyword>
<feature type="transmembrane region" description="Helical" evidence="1">
    <location>
        <begin position="250"/>
        <end position="271"/>
    </location>
</feature>
<name>A0ABQ2EUC1_9ACTN</name>
<dbReference type="EMBL" id="BMMV01000026">
    <property type="protein sequence ID" value="GGK21238.1"/>
    <property type="molecule type" value="Genomic_DNA"/>
</dbReference>